<organism evidence="2 3">
    <name type="scientific">Sporothrix schenckii 1099-18</name>
    <dbReference type="NCBI Taxonomy" id="1397361"/>
    <lineage>
        <taxon>Eukaryota</taxon>
        <taxon>Fungi</taxon>
        <taxon>Dikarya</taxon>
        <taxon>Ascomycota</taxon>
        <taxon>Pezizomycotina</taxon>
        <taxon>Sordariomycetes</taxon>
        <taxon>Sordariomycetidae</taxon>
        <taxon>Ophiostomatales</taxon>
        <taxon>Ophiostomataceae</taxon>
        <taxon>Sporothrix</taxon>
    </lineage>
</organism>
<dbReference type="GeneID" id="27662837"/>
<dbReference type="EMBL" id="AXCR01000012">
    <property type="protein sequence ID" value="KJR79955.1"/>
    <property type="molecule type" value="Genomic_DNA"/>
</dbReference>
<dbReference type="OrthoDB" id="10617049at2759"/>
<dbReference type="Proteomes" id="UP000033710">
    <property type="component" value="Unassembled WGS sequence"/>
</dbReference>
<proteinExistence type="predicted"/>
<dbReference type="AlphaFoldDB" id="A0A0F2LTX9"/>
<feature type="region of interest" description="Disordered" evidence="1">
    <location>
        <begin position="1"/>
        <end position="73"/>
    </location>
</feature>
<comment type="caution">
    <text evidence="2">The sequence shown here is derived from an EMBL/GenBank/DDBJ whole genome shotgun (WGS) entry which is preliminary data.</text>
</comment>
<feature type="compositionally biased region" description="Basic and acidic residues" evidence="1">
    <location>
        <begin position="7"/>
        <end position="20"/>
    </location>
</feature>
<dbReference type="KEGG" id="ssck:SPSK_00594"/>
<accession>A0A0F2LTX9</accession>
<reference evidence="2 3" key="2">
    <citation type="journal article" date="2015" name="Eukaryot. Cell">
        <title>Asexual propagation of a virulent clone complex in a human and feline outbreak of sporotrichosis.</title>
        <authorList>
            <person name="Teixeira Mde M."/>
            <person name="Rodrigues A.M."/>
            <person name="Tsui C.K."/>
            <person name="de Almeida L.G."/>
            <person name="Van Diepeningen A.D."/>
            <person name="van den Ende B.G."/>
            <person name="Fernandes G.F."/>
            <person name="Kano R."/>
            <person name="Hamelin R.C."/>
            <person name="Lopes-Bezerra L.M."/>
            <person name="Vasconcelos A.T."/>
            <person name="de Hoog S."/>
            <person name="de Camargo Z.P."/>
            <person name="Felipe M.S."/>
        </authorList>
    </citation>
    <scope>NUCLEOTIDE SEQUENCE [LARGE SCALE GENOMIC DNA]</scope>
    <source>
        <strain evidence="2 3">1099-18</strain>
    </source>
</reference>
<dbReference type="RefSeq" id="XP_016582631.1">
    <property type="nucleotide sequence ID" value="XM_016727560.1"/>
</dbReference>
<feature type="compositionally biased region" description="Basic and acidic residues" evidence="1">
    <location>
        <begin position="31"/>
        <end position="40"/>
    </location>
</feature>
<protein>
    <submittedName>
        <fullName evidence="2">Uncharacterized protein</fullName>
    </submittedName>
</protein>
<evidence type="ECO:0000313" key="2">
    <source>
        <dbReference type="EMBL" id="KJR79955.1"/>
    </source>
</evidence>
<sequence>MGLESIEDAKGKERGEDRATPKGQAGAREAGSGKEKHRSEVSLVQHNNGRERGTGLTSSETSADDGRRDSALALGLPRHIEGSTRREAAQKAKRANVYTVKEKGAQRQAENYNIHIYTLQIEVPPKSTTRPFWDTLHDDVPQSTFGVKCLADYRLEKDIAGLVSTG</sequence>
<evidence type="ECO:0000256" key="1">
    <source>
        <dbReference type="SAM" id="MobiDB-lite"/>
    </source>
</evidence>
<dbReference type="VEuPathDB" id="FungiDB:SPSK_00594"/>
<name>A0A0F2LTX9_SPOSC</name>
<evidence type="ECO:0000313" key="3">
    <source>
        <dbReference type="Proteomes" id="UP000033710"/>
    </source>
</evidence>
<gene>
    <name evidence="2" type="ORF">SPSK_00594</name>
</gene>
<reference evidence="2 3" key="1">
    <citation type="journal article" date="2014" name="BMC Genomics">
        <title>Comparative genomics of the major fungal agents of human and animal Sporotrichosis: Sporothrix schenckii and Sporothrix brasiliensis.</title>
        <authorList>
            <person name="Teixeira M.M."/>
            <person name="de Almeida L.G."/>
            <person name="Kubitschek-Barreira P."/>
            <person name="Alves F.L."/>
            <person name="Kioshima E.S."/>
            <person name="Abadio A.K."/>
            <person name="Fernandes L."/>
            <person name="Derengowski L.S."/>
            <person name="Ferreira K.S."/>
            <person name="Souza R.C."/>
            <person name="Ruiz J.C."/>
            <person name="de Andrade N.C."/>
            <person name="Paes H.C."/>
            <person name="Nicola A.M."/>
            <person name="Albuquerque P."/>
            <person name="Gerber A.L."/>
            <person name="Martins V.P."/>
            <person name="Peconick L.D."/>
            <person name="Neto A.V."/>
            <person name="Chaucanez C.B."/>
            <person name="Silva P.A."/>
            <person name="Cunha O.L."/>
            <person name="de Oliveira F.F."/>
            <person name="dos Santos T.C."/>
            <person name="Barros A.L."/>
            <person name="Soares M.A."/>
            <person name="de Oliveira L.M."/>
            <person name="Marini M.M."/>
            <person name="Villalobos-Duno H."/>
            <person name="Cunha M.M."/>
            <person name="de Hoog S."/>
            <person name="da Silveira J.F."/>
            <person name="Henrissat B."/>
            <person name="Nino-Vega G.A."/>
            <person name="Cisalpino P.S."/>
            <person name="Mora-Montes H.M."/>
            <person name="Almeida S.R."/>
            <person name="Stajich J.E."/>
            <person name="Lopes-Bezerra L.M."/>
            <person name="Vasconcelos A.T."/>
            <person name="Felipe M.S."/>
        </authorList>
    </citation>
    <scope>NUCLEOTIDE SEQUENCE [LARGE SCALE GENOMIC DNA]</scope>
    <source>
        <strain evidence="2 3">1099-18</strain>
    </source>
</reference>